<feature type="compositionally biased region" description="Basic and acidic residues" evidence="1">
    <location>
        <begin position="27"/>
        <end position="43"/>
    </location>
</feature>
<dbReference type="EMBL" id="BFEA01000608">
    <property type="protein sequence ID" value="GBG87349.1"/>
    <property type="molecule type" value="Genomic_DNA"/>
</dbReference>
<feature type="compositionally biased region" description="Gly residues" evidence="1">
    <location>
        <begin position="178"/>
        <end position="194"/>
    </location>
</feature>
<reference evidence="3 4" key="1">
    <citation type="journal article" date="2018" name="Cell">
        <title>The Chara Genome: Secondary Complexity and Implications for Plant Terrestrialization.</title>
        <authorList>
            <person name="Nishiyama T."/>
            <person name="Sakayama H."/>
            <person name="Vries J.D."/>
            <person name="Buschmann H."/>
            <person name="Saint-Marcoux D."/>
            <person name="Ullrich K.K."/>
            <person name="Haas F.B."/>
            <person name="Vanderstraeten L."/>
            <person name="Becker D."/>
            <person name="Lang D."/>
            <person name="Vosolsobe S."/>
            <person name="Rombauts S."/>
            <person name="Wilhelmsson P.K.I."/>
            <person name="Janitza P."/>
            <person name="Kern R."/>
            <person name="Heyl A."/>
            <person name="Rumpler F."/>
            <person name="Villalobos L.I.A.C."/>
            <person name="Clay J.M."/>
            <person name="Skokan R."/>
            <person name="Toyoda A."/>
            <person name="Suzuki Y."/>
            <person name="Kagoshima H."/>
            <person name="Schijlen E."/>
            <person name="Tajeshwar N."/>
            <person name="Catarino B."/>
            <person name="Hetherington A.J."/>
            <person name="Saltykova A."/>
            <person name="Bonnot C."/>
            <person name="Breuninger H."/>
            <person name="Symeonidi A."/>
            <person name="Radhakrishnan G.V."/>
            <person name="Van Nieuwerburgh F."/>
            <person name="Deforce D."/>
            <person name="Chang C."/>
            <person name="Karol K.G."/>
            <person name="Hedrich R."/>
            <person name="Ulvskov P."/>
            <person name="Glockner G."/>
            <person name="Delwiche C.F."/>
            <person name="Petrasek J."/>
            <person name="Van de Peer Y."/>
            <person name="Friml J."/>
            <person name="Beilby M."/>
            <person name="Dolan L."/>
            <person name="Kohara Y."/>
            <person name="Sugano S."/>
            <person name="Fujiyama A."/>
            <person name="Delaux P.-M."/>
            <person name="Quint M."/>
            <person name="TheiBen G."/>
            <person name="Hagemann M."/>
            <person name="Harholt J."/>
            <person name="Dunand C."/>
            <person name="Zachgo S."/>
            <person name="Langdale J."/>
            <person name="Maumus F."/>
            <person name="Straeten D.V.D."/>
            <person name="Gould S.B."/>
            <person name="Rensing S.A."/>
        </authorList>
    </citation>
    <scope>NUCLEOTIDE SEQUENCE [LARGE SCALE GENOMIC DNA]</scope>
    <source>
        <strain evidence="3 4">S276</strain>
    </source>
</reference>
<evidence type="ECO:0000313" key="4">
    <source>
        <dbReference type="Proteomes" id="UP000265515"/>
    </source>
</evidence>
<organism evidence="3 4">
    <name type="scientific">Chara braunii</name>
    <name type="common">Braun's stonewort</name>
    <dbReference type="NCBI Taxonomy" id="69332"/>
    <lineage>
        <taxon>Eukaryota</taxon>
        <taxon>Viridiplantae</taxon>
        <taxon>Streptophyta</taxon>
        <taxon>Charophyceae</taxon>
        <taxon>Charales</taxon>
        <taxon>Characeae</taxon>
        <taxon>Chara</taxon>
    </lineage>
</organism>
<feature type="region of interest" description="Disordered" evidence="1">
    <location>
        <begin position="169"/>
        <end position="211"/>
    </location>
</feature>
<comment type="caution">
    <text evidence="3">The sequence shown here is derived from an EMBL/GenBank/DDBJ whole genome shotgun (WGS) entry which is preliminary data.</text>
</comment>
<dbReference type="Proteomes" id="UP000265515">
    <property type="component" value="Unassembled WGS sequence"/>
</dbReference>
<gene>
    <name evidence="3" type="ORF">CBR_g45409</name>
</gene>
<accession>A0A388LYR3</accession>
<dbReference type="Pfam" id="PF13837">
    <property type="entry name" value="Myb_DNA-bind_4"/>
    <property type="match status" value="1"/>
</dbReference>
<sequence>MHGPTAENITNGVSRMRVQVGSDVDADDTRRATGDESSDFHCEDEADDAEELEIHPLGVRGRGRGGCGCQQNWGFRGGRISKAPAGNKGDKHPTWSVGEMLKLARAKRDQQAYFNRMPHNYGRMRNREPKLQDLQKRLVEVGVKRTTDDIGKKWDNLFQQYKKILGDMQRPPSVAGESVGGGDVGDGNDEGGGSARESGFSAGSMGGSGKRKNMRQLAFDAIAKVMDSEKHGALMADTVEGASKRQCSISERQCDILERKVDTEKRHYEASDEANRMMCNALIKIPKAIRDMRGGAKRKGARPEFEKAALAVTDRGGQVGEDVSVMEIPSTGTSTLRFGRDGVSREHFQALAALGVPGIGHGGGSGSVRSQGIVISKLAPQTPMTSTTTIVSAVERADKGPVTVHVPQARHVESANTNTMGGSSREVVLLSHAGLGSGAVHRPSTAVGEWREGRGPDEAGRKDERRDGTPRSDDENDESLRMRKKKMRQEELEAKSKLWTNGKTFWGSGPGRLIVDAEHDFAD</sequence>
<feature type="region of interest" description="Disordered" evidence="1">
    <location>
        <begin position="436"/>
        <end position="503"/>
    </location>
</feature>
<protein>
    <recommendedName>
        <fullName evidence="2">Myb/SANT-like DNA-binding domain-containing protein</fullName>
    </recommendedName>
</protein>
<feature type="domain" description="Myb/SANT-like DNA-binding" evidence="2">
    <location>
        <begin position="93"/>
        <end position="170"/>
    </location>
</feature>
<feature type="compositionally biased region" description="Basic and acidic residues" evidence="1">
    <location>
        <begin position="449"/>
        <end position="481"/>
    </location>
</feature>
<dbReference type="AlphaFoldDB" id="A0A388LYR3"/>
<proteinExistence type="predicted"/>
<feature type="region of interest" description="Disordered" evidence="1">
    <location>
        <begin position="1"/>
        <end position="47"/>
    </location>
</feature>
<evidence type="ECO:0000313" key="3">
    <source>
        <dbReference type="EMBL" id="GBG87349.1"/>
    </source>
</evidence>
<evidence type="ECO:0000256" key="1">
    <source>
        <dbReference type="SAM" id="MobiDB-lite"/>
    </source>
</evidence>
<keyword evidence="4" id="KW-1185">Reference proteome</keyword>
<dbReference type="Gramene" id="GBG87349">
    <property type="protein sequence ID" value="GBG87349"/>
    <property type="gene ID" value="CBR_g45409"/>
</dbReference>
<dbReference type="InterPro" id="IPR044822">
    <property type="entry name" value="Myb_DNA-bind_4"/>
</dbReference>
<name>A0A388LYR3_CHABU</name>
<evidence type="ECO:0000259" key="2">
    <source>
        <dbReference type="Pfam" id="PF13837"/>
    </source>
</evidence>
<dbReference type="Gene3D" id="1.10.10.60">
    <property type="entry name" value="Homeodomain-like"/>
    <property type="match status" value="1"/>
</dbReference>